<feature type="transmembrane region" description="Helical" evidence="5">
    <location>
        <begin position="6"/>
        <end position="24"/>
    </location>
</feature>
<evidence type="ECO:0000256" key="1">
    <source>
        <dbReference type="ARBA" id="ARBA00004370"/>
    </source>
</evidence>
<dbReference type="InterPro" id="IPR023352">
    <property type="entry name" value="MAPEG-like_dom_sf"/>
</dbReference>
<feature type="transmembrane region" description="Helical" evidence="5">
    <location>
        <begin position="67"/>
        <end position="96"/>
    </location>
</feature>
<feature type="transmembrane region" description="Helical" evidence="5">
    <location>
        <begin position="116"/>
        <end position="136"/>
    </location>
</feature>
<accession>A0A317PMS1</accession>
<protein>
    <recommendedName>
        <fullName evidence="8">MAPEG family protein</fullName>
    </recommendedName>
</protein>
<evidence type="ECO:0000313" key="6">
    <source>
        <dbReference type="EMBL" id="PWW01559.1"/>
    </source>
</evidence>
<evidence type="ECO:0000313" key="7">
    <source>
        <dbReference type="Proteomes" id="UP000246352"/>
    </source>
</evidence>
<dbReference type="EMBL" id="QGTR01000002">
    <property type="protein sequence ID" value="PWW01559.1"/>
    <property type="molecule type" value="Genomic_DNA"/>
</dbReference>
<evidence type="ECO:0000256" key="2">
    <source>
        <dbReference type="ARBA" id="ARBA00022692"/>
    </source>
</evidence>
<evidence type="ECO:0000256" key="3">
    <source>
        <dbReference type="ARBA" id="ARBA00022989"/>
    </source>
</evidence>
<evidence type="ECO:0000256" key="4">
    <source>
        <dbReference type="ARBA" id="ARBA00023136"/>
    </source>
</evidence>
<gene>
    <name evidence="6" type="ORF">DFR52_102222</name>
</gene>
<dbReference type="GO" id="GO:0016020">
    <property type="term" value="C:membrane"/>
    <property type="evidence" value="ECO:0007669"/>
    <property type="project" value="UniProtKB-SubCell"/>
</dbReference>
<reference evidence="6 7" key="1">
    <citation type="submission" date="2018-05" db="EMBL/GenBank/DDBJ databases">
        <title>Genomic Encyclopedia of Type Strains, Phase IV (KMG-IV): sequencing the most valuable type-strain genomes for metagenomic binning, comparative biology and taxonomic classification.</title>
        <authorList>
            <person name="Goeker M."/>
        </authorList>
    </citation>
    <scope>NUCLEOTIDE SEQUENCE [LARGE SCALE GENOMIC DNA]</scope>
    <source>
        <strain evidence="6 7">DSM 16791</strain>
    </source>
</reference>
<dbReference type="SUPFAM" id="SSF161084">
    <property type="entry name" value="MAPEG domain-like"/>
    <property type="match status" value="1"/>
</dbReference>
<evidence type="ECO:0008006" key="8">
    <source>
        <dbReference type="Google" id="ProtNLM"/>
    </source>
</evidence>
<dbReference type="OrthoDB" id="5516290at2"/>
<sequence length="141" mass="15574">MTNTAIFWPMIAQALLTFLIYCLVSWRRIGSIKAGTSKAADYRIPTVEPEPSATVVRNLSNQFELPVLFYVVCLSLYITAAAATLAVLLAWGFVVARYAHAFVHVTSNLLRLRRPLFILGLVFVLLLWVVLAVHLATAGAL</sequence>
<keyword evidence="4 5" id="KW-0472">Membrane</keyword>
<keyword evidence="7" id="KW-1185">Reference proteome</keyword>
<comment type="caution">
    <text evidence="6">The sequence shown here is derived from an EMBL/GenBank/DDBJ whole genome shotgun (WGS) entry which is preliminary data.</text>
</comment>
<organism evidence="6 7">
    <name type="scientific">Hoeflea marina</name>
    <dbReference type="NCBI Taxonomy" id="274592"/>
    <lineage>
        <taxon>Bacteria</taxon>
        <taxon>Pseudomonadati</taxon>
        <taxon>Pseudomonadota</taxon>
        <taxon>Alphaproteobacteria</taxon>
        <taxon>Hyphomicrobiales</taxon>
        <taxon>Rhizobiaceae</taxon>
        <taxon>Hoeflea</taxon>
    </lineage>
</organism>
<dbReference type="Gene3D" id="1.20.120.550">
    <property type="entry name" value="Membrane associated eicosanoid/glutathione metabolism-like domain"/>
    <property type="match status" value="1"/>
</dbReference>
<evidence type="ECO:0000256" key="5">
    <source>
        <dbReference type="SAM" id="Phobius"/>
    </source>
</evidence>
<keyword evidence="2 5" id="KW-0812">Transmembrane</keyword>
<dbReference type="Pfam" id="PF01124">
    <property type="entry name" value="MAPEG"/>
    <property type="match status" value="1"/>
</dbReference>
<dbReference type="Proteomes" id="UP000246352">
    <property type="component" value="Unassembled WGS sequence"/>
</dbReference>
<keyword evidence="3 5" id="KW-1133">Transmembrane helix</keyword>
<dbReference type="RefSeq" id="WP_110031358.1">
    <property type="nucleotide sequence ID" value="NZ_QGTR01000002.1"/>
</dbReference>
<comment type="subcellular location">
    <subcellularLocation>
        <location evidence="1">Membrane</location>
    </subcellularLocation>
</comment>
<name>A0A317PMS1_9HYPH</name>
<dbReference type="AlphaFoldDB" id="A0A317PMS1"/>
<proteinExistence type="predicted"/>
<dbReference type="InterPro" id="IPR001129">
    <property type="entry name" value="Membr-assoc_MAPEG"/>
</dbReference>